<evidence type="ECO:0000313" key="9">
    <source>
        <dbReference type="Proteomes" id="UP001295684"/>
    </source>
</evidence>
<dbReference type="SUPFAM" id="SSF57667">
    <property type="entry name" value="beta-beta-alpha zinc fingers"/>
    <property type="match status" value="2"/>
</dbReference>
<organism evidence="8 9">
    <name type="scientific">Euplotes crassus</name>
    <dbReference type="NCBI Taxonomy" id="5936"/>
    <lineage>
        <taxon>Eukaryota</taxon>
        <taxon>Sar</taxon>
        <taxon>Alveolata</taxon>
        <taxon>Ciliophora</taxon>
        <taxon>Intramacronucleata</taxon>
        <taxon>Spirotrichea</taxon>
        <taxon>Hypotrichia</taxon>
        <taxon>Euplotida</taxon>
        <taxon>Euplotidae</taxon>
        <taxon>Moneuplotes</taxon>
    </lineage>
</organism>
<evidence type="ECO:0000259" key="7">
    <source>
        <dbReference type="PROSITE" id="PS50157"/>
    </source>
</evidence>
<keyword evidence="9" id="KW-1185">Reference proteome</keyword>
<reference evidence="8" key="1">
    <citation type="submission" date="2023-07" db="EMBL/GenBank/DDBJ databases">
        <authorList>
            <consortium name="AG Swart"/>
            <person name="Singh M."/>
            <person name="Singh A."/>
            <person name="Seah K."/>
            <person name="Emmerich C."/>
        </authorList>
    </citation>
    <scope>NUCLEOTIDE SEQUENCE</scope>
    <source>
        <strain evidence="8">DP1</strain>
    </source>
</reference>
<dbReference type="GO" id="GO:0000981">
    <property type="term" value="F:DNA-binding transcription factor activity, RNA polymerase II-specific"/>
    <property type="evidence" value="ECO:0007669"/>
    <property type="project" value="TreeGrafter"/>
</dbReference>
<dbReference type="EMBL" id="CAMPGE010029766">
    <property type="protein sequence ID" value="CAI2387253.1"/>
    <property type="molecule type" value="Genomic_DNA"/>
</dbReference>
<feature type="domain" description="C2H2-type" evidence="7">
    <location>
        <begin position="206"/>
        <end position="233"/>
    </location>
</feature>
<dbReference type="SMART" id="SM00355">
    <property type="entry name" value="ZnF_C2H2"/>
    <property type="match status" value="3"/>
</dbReference>
<evidence type="ECO:0000256" key="6">
    <source>
        <dbReference type="PROSITE-ProRule" id="PRU00042"/>
    </source>
</evidence>
<dbReference type="InterPro" id="IPR013087">
    <property type="entry name" value="Znf_C2H2_type"/>
</dbReference>
<dbReference type="AlphaFoldDB" id="A0AAD1Y8R1"/>
<dbReference type="GO" id="GO:0008270">
    <property type="term" value="F:zinc ion binding"/>
    <property type="evidence" value="ECO:0007669"/>
    <property type="project" value="UniProtKB-KW"/>
</dbReference>
<name>A0AAD1Y8R1_EUPCR</name>
<sequence length="275" mass="31660">MQVELITSKLEDKKATDNPPAAVLQTTESVIQSQGSYLYHTSVMKPTVFRPIPLNVMSQTLSLFGNHRTAFTKVESKPEILAPQPIIQNPSQVEIDALKSLSPEILFDMVPKLLELKKKEEERQEEALASDLASKAQVYENFLLLTKNDINLELLKDFEYKTKTRRTKSGKEQTVYICAKNGCNKEFLRTCNLLDHCRMHNGIKPNECSYCKKTFTQKSNLTKHLKVHQKPDLNDRKRYPCPRCSAAYTERYNLKKHFEKCHKGESFEQCMANNN</sequence>
<evidence type="ECO:0000256" key="3">
    <source>
        <dbReference type="ARBA" id="ARBA00022771"/>
    </source>
</evidence>
<dbReference type="PROSITE" id="PS50157">
    <property type="entry name" value="ZINC_FINGER_C2H2_2"/>
    <property type="match status" value="3"/>
</dbReference>
<dbReference type="PANTHER" id="PTHR23235">
    <property type="entry name" value="KRUEPPEL-LIKE TRANSCRIPTION FACTOR"/>
    <property type="match status" value="1"/>
</dbReference>
<keyword evidence="3 6" id="KW-0863">Zinc-finger</keyword>
<keyword evidence="1" id="KW-0479">Metal-binding</keyword>
<dbReference type="Pfam" id="PF00096">
    <property type="entry name" value="zf-C2H2"/>
    <property type="match status" value="1"/>
</dbReference>
<comment type="caution">
    <text evidence="8">The sequence shown here is derived from an EMBL/GenBank/DDBJ whole genome shotgun (WGS) entry which is preliminary data.</text>
</comment>
<gene>
    <name evidence="8" type="ORF">ECRASSUSDP1_LOCUS28882</name>
</gene>
<dbReference type="PANTHER" id="PTHR23235:SF142">
    <property type="entry name" value="ZINC FINGER PROTEIN 384"/>
    <property type="match status" value="1"/>
</dbReference>
<dbReference type="Gene3D" id="3.30.160.60">
    <property type="entry name" value="Classic Zinc Finger"/>
    <property type="match status" value="2"/>
</dbReference>
<protein>
    <recommendedName>
        <fullName evidence="7">C2H2-type domain-containing protein</fullName>
    </recommendedName>
</protein>
<dbReference type="FunFam" id="3.30.160.60:FF:000110">
    <property type="entry name" value="Zinc finger protein-like"/>
    <property type="match status" value="1"/>
</dbReference>
<proteinExistence type="predicted"/>
<evidence type="ECO:0000256" key="1">
    <source>
        <dbReference type="ARBA" id="ARBA00022723"/>
    </source>
</evidence>
<keyword evidence="5" id="KW-0539">Nucleus</keyword>
<evidence type="ECO:0000256" key="5">
    <source>
        <dbReference type="ARBA" id="ARBA00023242"/>
    </source>
</evidence>
<dbReference type="PROSITE" id="PS00028">
    <property type="entry name" value="ZINC_FINGER_C2H2_1"/>
    <property type="match status" value="3"/>
</dbReference>
<accession>A0AAD1Y8R1</accession>
<dbReference type="GO" id="GO:0000978">
    <property type="term" value="F:RNA polymerase II cis-regulatory region sequence-specific DNA binding"/>
    <property type="evidence" value="ECO:0007669"/>
    <property type="project" value="TreeGrafter"/>
</dbReference>
<dbReference type="Proteomes" id="UP001295684">
    <property type="component" value="Unassembled WGS sequence"/>
</dbReference>
<feature type="domain" description="C2H2-type" evidence="7">
    <location>
        <begin position="176"/>
        <end position="205"/>
    </location>
</feature>
<keyword evidence="2" id="KW-0677">Repeat</keyword>
<feature type="domain" description="C2H2-type" evidence="7">
    <location>
        <begin position="239"/>
        <end position="267"/>
    </location>
</feature>
<evidence type="ECO:0000256" key="4">
    <source>
        <dbReference type="ARBA" id="ARBA00022833"/>
    </source>
</evidence>
<evidence type="ECO:0000256" key="2">
    <source>
        <dbReference type="ARBA" id="ARBA00022737"/>
    </source>
</evidence>
<evidence type="ECO:0000313" key="8">
    <source>
        <dbReference type="EMBL" id="CAI2387253.1"/>
    </source>
</evidence>
<dbReference type="InterPro" id="IPR036236">
    <property type="entry name" value="Znf_C2H2_sf"/>
</dbReference>
<keyword evidence="4" id="KW-0862">Zinc</keyword>